<dbReference type="CDD" id="cd05379">
    <property type="entry name" value="CAP_bacterial"/>
    <property type="match status" value="1"/>
</dbReference>
<dbReference type="Proteomes" id="UP001206639">
    <property type="component" value="Unassembled WGS sequence"/>
</dbReference>
<dbReference type="PANTHER" id="PTHR31157:SF1">
    <property type="entry name" value="SCP DOMAIN-CONTAINING PROTEIN"/>
    <property type="match status" value="1"/>
</dbReference>
<dbReference type="Pfam" id="PF00188">
    <property type="entry name" value="CAP"/>
    <property type="match status" value="1"/>
</dbReference>
<dbReference type="InterPro" id="IPR035940">
    <property type="entry name" value="CAP_sf"/>
</dbReference>
<dbReference type="EMBL" id="JAODWD010000005">
    <property type="protein sequence ID" value="MCT7660690.1"/>
    <property type="molecule type" value="Genomic_DNA"/>
</dbReference>
<protein>
    <submittedName>
        <fullName evidence="2">CAP domain-containing protein</fullName>
    </submittedName>
</protein>
<dbReference type="InterPro" id="IPR014044">
    <property type="entry name" value="CAP_dom"/>
</dbReference>
<name>A0ABT2MHW4_9MYCO</name>
<feature type="domain" description="SCP" evidence="1">
    <location>
        <begin position="27"/>
        <end position="124"/>
    </location>
</feature>
<sequence>MWAVPFAHADNNRLNRSVVSNVYTVQRQAGCTNPLTVSPQLQLAAQWHTRDVLNNRVLQGDIGSDGSTPQDRAAAAGFHGEVGETVAINPALAMNNLEIIRQWYYDPADYAVMSDCAYSLIGVWTENMLDRTVVVAVYGDPSPPGAD</sequence>
<comment type="caution">
    <text evidence="2">The sequence shown here is derived from an EMBL/GenBank/DDBJ whole genome shotgun (WGS) entry which is preliminary data.</text>
</comment>
<dbReference type="Gene3D" id="3.40.33.10">
    <property type="entry name" value="CAP"/>
    <property type="match status" value="1"/>
</dbReference>
<accession>A0ABT2MHW4</accession>
<evidence type="ECO:0000259" key="1">
    <source>
        <dbReference type="Pfam" id="PF00188"/>
    </source>
</evidence>
<evidence type="ECO:0000313" key="2">
    <source>
        <dbReference type="EMBL" id="MCT7660690.1"/>
    </source>
</evidence>
<keyword evidence="3" id="KW-1185">Reference proteome</keyword>
<organism evidence="2 3">
    <name type="scientific">Mycobacterium deserti</name>
    <dbReference type="NCBI Taxonomy" id="2978347"/>
    <lineage>
        <taxon>Bacteria</taxon>
        <taxon>Bacillati</taxon>
        <taxon>Actinomycetota</taxon>
        <taxon>Actinomycetes</taxon>
        <taxon>Mycobacteriales</taxon>
        <taxon>Mycobacteriaceae</taxon>
        <taxon>Mycobacterium</taxon>
    </lineage>
</organism>
<proteinExistence type="predicted"/>
<gene>
    <name evidence="2" type="ORF">N4S67_19995</name>
</gene>
<evidence type="ECO:0000313" key="3">
    <source>
        <dbReference type="Proteomes" id="UP001206639"/>
    </source>
</evidence>
<reference evidence="3" key="1">
    <citation type="submission" date="2023-07" db="EMBL/GenBank/DDBJ databases">
        <authorList>
            <person name="Deng Y."/>
            <person name="Zhang Y.-Q."/>
        </authorList>
    </citation>
    <scope>NUCLEOTIDE SEQUENCE [LARGE SCALE GENOMIC DNA]</scope>
    <source>
        <strain evidence="3">CPCC 205710</strain>
    </source>
</reference>
<dbReference type="SUPFAM" id="SSF55797">
    <property type="entry name" value="PR-1-like"/>
    <property type="match status" value="1"/>
</dbReference>
<dbReference type="PANTHER" id="PTHR31157">
    <property type="entry name" value="SCP DOMAIN-CONTAINING PROTEIN"/>
    <property type="match status" value="1"/>
</dbReference>